<evidence type="ECO:0000313" key="2">
    <source>
        <dbReference type="EnsemblMetazoa" id="GPPI043756-PA"/>
    </source>
</evidence>
<evidence type="ECO:0000256" key="1">
    <source>
        <dbReference type="SAM" id="Phobius"/>
    </source>
</evidence>
<dbReference type="EnsemblMetazoa" id="GPPI043756-RA">
    <property type="protein sequence ID" value="GPPI043756-PA"/>
    <property type="gene ID" value="GPPI043756"/>
</dbReference>
<evidence type="ECO:0000313" key="3">
    <source>
        <dbReference type="Proteomes" id="UP000092460"/>
    </source>
</evidence>
<dbReference type="EMBL" id="JXJN01022372">
    <property type="status" value="NOT_ANNOTATED_CDS"/>
    <property type="molecule type" value="Genomic_DNA"/>
</dbReference>
<dbReference type="AlphaFoldDB" id="A0A1B0BXW3"/>
<reference evidence="3" key="1">
    <citation type="submission" date="2015-01" db="EMBL/GenBank/DDBJ databases">
        <authorList>
            <person name="Aksoy S."/>
            <person name="Warren W."/>
            <person name="Wilson R.K."/>
        </authorList>
    </citation>
    <scope>NUCLEOTIDE SEQUENCE [LARGE SCALE GENOMIC DNA]</scope>
    <source>
        <strain evidence="3">IAEA</strain>
    </source>
</reference>
<keyword evidence="3" id="KW-1185">Reference proteome</keyword>
<organism evidence="2 3">
    <name type="scientific">Glossina palpalis gambiensis</name>
    <dbReference type="NCBI Taxonomy" id="67801"/>
    <lineage>
        <taxon>Eukaryota</taxon>
        <taxon>Metazoa</taxon>
        <taxon>Ecdysozoa</taxon>
        <taxon>Arthropoda</taxon>
        <taxon>Hexapoda</taxon>
        <taxon>Insecta</taxon>
        <taxon>Pterygota</taxon>
        <taxon>Neoptera</taxon>
        <taxon>Endopterygota</taxon>
        <taxon>Diptera</taxon>
        <taxon>Brachycera</taxon>
        <taxon>Muscomorpha</taxon>
        <taxon>Hippoboscoidea</taxon>
        <taxon>Glossinidae</taxon>
        <taxon>Glossina</taxon>
    </lineage>
</organism>
<reference evidence="2" key="2">
    <citation type="submission" date="2020-05" db="UniProtKB">
        <authorList>
            <consortium name="EnsemblMetazoa"/>
        </authorList>
    </citation>
    <scope>IDENTIFICATION</scope>
    <source>
        <strain evidence="2">IAEA</strain>
    </source>
</reference>
<name>A0A1B0BXW3_9MUSC</name>
<dbReference type="Proteomes" id="UP000092460">
    <property type="component" value="Unassembled WGS sequence"/>
</dbReference>
<dbReference type="VEuPathDB" id="VectorBase:GPPI043756"/>
<keyword evidence="1" id="KW-1133">Transmembrane helix</keyword>
<keyword evidence="1" id="KW-0812">Transmembrane</keyword>
<protein>
    <submittedName>
        <fullName evidence="2">Uncharacterized protein</fullName>
    </submittedName>
</protein>
<proteinExistence type="predicted"/>
<keyword evidence="1" id="KW-0472">Membrane</keyword>
<accession>A0A1B0BXW3</accession>
<feature type="transmembrane region" description="Helical" evidence="1">
    <location>
        <begin position="12"/>
        <end position="34"/>
    </location>
</feature>
<sequence>MCKEQPSLSSCLYLYLILTHIILVSIVVAFPYGASVARITCFIKSQLTAMINHEETKPSKTQIRPPRKECRIHTLVITTLTFIFNKTDFILSKIVPHIYLNKCGLP</sequence>